<dbReference type="OrthoDB" id="5994at2759"/>
<evidence type="ECO:0000313" key="8">
    <source>
        <dbReference type="Proteomes" id="UP000751190"/>
    </source>
</evidence>
<dbReference type="PANTHER" id="PTHR21349">
    <property type="entry name" value="50S RIBOSOMAL PROTEIN L21"/>
    <property type="match status" value="1"/>
</dbReference>
<evidence type="ECO:0000256" key="4">
    <source>
        <dbReference type="ARBA" id="ARBA00022980"/>
    </source>
</evidence>
<dbReference type="InterPro" id="IPR028909">
    <property type="entry name" value="bL21-like"/>
</dbReference>
<reference evidence="7" key="1">
    <citation type="submission" date="2021-05" db="EMBL/GenBank/DDBJ databases">
        <title>The genome of the haptophyte Pavlova lutheri (Diacronema luteri, Pavlovales) - a model for lipid biosynthesis in eukaryotic algae.</title>
        <authorList>
            <person name="Hulatt C.J."/>
            <person name="Posewitz M.C."/>
        </authorList>
    </citation>
    <scope>NUCLEOTIDE SEQUENCE</scope>
    <source>
        <strain evidence="7">NIVA-4/92</strain>
    </source>
</reference>
<protein>
    <recommendedName>
        <fullName evidence="6">Large ribosomal subunit protein bL21m</fullName>
    </recommendedName>
</protein>
<proteinExistence type="inferred from homology"/>
<dbReference type="AlphaFoldDB" id="A0A8J6C9P8"/>
<name>A0A8J6C9P8_DIALT</name>
<dbReference type="Pfam" id="PF00829">
    <property type="entry name" value="Ribosomal_L21p"/>
    <property type="match status" value="1"/>
</dbReference>
<dbReference type="SUPFAM" id="SSF141091">
    <property type="entry name" value="L21p-like"/>
    <property type="match status" value="1"/>
</dbReference>
<dbReference type="OMA" id="DYFAVVK"/>
<evidence type="ECO:0000313" key="7">
    <source>
        <dbReference type="EMBL" id="KAG8461825.1"/>
    </source>
</evidence>
<dbReference type="Proteomes" id="UP000751190">
    <property type="component" value="Unassembled WGS sequence"/>
</dbReference>
<dbReference type="PANTHER" id="PTHR21349:SF0">
    <property type="entry name" value="LARGE RIBOSOMAL SUBUNIT PROTEIN BL21M"/>
    <property type="match status" value="1"/>
</dbReference>
<dbReference type="NCBIfam" id="TIGR00061">
    <property type="entry name" value="L21"/>
    <property type="match status" value="1"/>
</dbReference>
<keyword evidence="4" id="KW-0689">Ribosomal protein</keyword>
<evidence type="ECO:0000256" key="2">
    <source>
        <dbReference type="ARBA" id="ARBA00022730"/>
    </source>
</evidence>
<evidence type="ECO:0000256" key="1">
    <source>
        <dbReference type="ARBA" id="ARBA00008563"/>
    </source>
</evidence>
<comment type="similarity">
    <text evidence="1">Belongs to the bacterial ribosomal protein bL21 family.</text>
</comment>
<sequence>MLRGRLAGLGCAWRAGMVLGRRALFSPLGPSPAWARTALTHAPVLPPPADHFAIVELSGRQYKVTPDCVLCTQSLNAPVGSTLTLDRVLLAGSSRRTVIGSPLIAGASVVVRVEEHNQLDKVVVFKKKRRKGYRRWRGHRQKVTIVRVVNIDAAQLNG</sequence>
<comment type="caution">
    <text evidence="7">The sequence shown here is derived from an EMBL/GenBank/DDBJ whole genome shotgun (WGS) entry which is preliminary data.</text>
</comment>
<evidence type="ECO:0000256" key="5">
    <source>
        <dbReference type="ARBA" id="ARBA00023274"/>
    </source>
</evidence>
<dbReference type="GO" id="GO:0019843">
    <property type="term" value="F:rRNA binding"/>
    <property type="evidence" value="ECO:0007669"/>
    <property type="project" value="UniProtKB-KW"/>
</dbReference>
<dbReference type="InterPro" id="IPR001787">
    <property type="entry name" value="Ribosomal_bL21"/>
</dbReference>
<dbReference type="GO" id="GO:0006412">
    <property type="term" value="P:translation"/>
    <property type="evidence" value="ECO:0007669"/>
    <property type="project" value="InterPro"/>
</dbReference>
<dbReference type="GO" id="GO:0005762">
    <property type="term" value="C:mitochondrial large ribosomal subunit"/>
    <property type="evidence" value="ECO:0007669"/>
    <property type="project" value="TreeGrafter"/>
</dbReference>
<keyword evidence="3" id="KW-0694">RNA-binding</keyword>
<organism evidence="7 8">
    <name type="scientific">Diacronema lutheri</name>
    <name type="common">Unicellular marine alga</name>
    <name type="synonym">Monochrysis lutheri</name>
    <dbReference type="NCBI Taxonomy" id="2081491"/>
    <lineage>
        <taxon>Eukaryota</taxon>
        <taxon>Haptista</taxon>
        <taxon>Haptophyta</taxon>
        <taxon>Pavlovophyceae</taxon>
        <taxon>Pavlovales</taxon>
        <taxon>Pavlovaceae</taxon>
        <taxon>Diacronema</taxon>
    </lineage>
</organism>
<dbReference type="EMBL" id="JAGTXO010000024">
    <property type="protein sequence ID" value="KAG8461825.1"/>
    <property type="molecule type" value="Genomic_DNA"/>
</dbReference>
<keyword evidence="2" id="KW-0699">rRNA-binding</keyword>
<dbReference type="HAMAP" id="MF_01363">
    <property type="entry name" value="Ribosomal_bL21"/>
    <property type="match status" value="1"/>
</dbReference>
<keyword evidence="8" id="KW-1185">Reference proteome</keyword>
<dbReference type="PROSITE" id="PS01169">
    <property type="entry name" value="RIBOSOMAL_L21"/>
    <property type="match status" value="1"/>
</dbReference>
<keyword evidence="5" id="KW-0687">Ribonucleoprotein</keyword>
<gene>
    <name evidence="7" type="ORF">KFE25_001443</name>
</gene>
<dbReference type="GO" id="GO:0003735">
    <property type="term" value="F:structural constituent of ribosome"/>
    <property type="evidence" value="ECO:0007669"/>
    <property type="project" value="InterPro"/>
</dbReference>
<dbReference type="InterPro" id="IPR036164">
    <property type="entry name" value="bL21-like_sf"/>
</dbReference>
<accession>A0A8J6C9P8</accession>
<evidence type="ECO:0000256" key="3">
    <source>
        <dbReference type="ARBA" id="ARBA00022884"/>
    </source>
</evidence>
<dbReference type="InterPro" id="IPR018258">
    <property type="entry name" value="Ribosomal_bL21_CS"/>
</dbReference>
<evidence type="ECO:0000256" key="6">
    <source>
        <dbReference type="ARBA" id="ARBA00044129"/>
    </source>
</evidence>